<dbReference type="EMBL" id="LR134405">
    <property type="protein sequence ID" value="VEH68042.1"/>
    <property type="molecule type" value="Genomic_DNA"/>
</dbReference>
<dbReference type="Pfam" id="PF02518">
    <property type="entry name" value="HATPase_c"/>
    <property type="match status" value="1"/>
</dbReference>
<reference evidence="5 6" key="1">
    <citation type="submission" date="2018-12" db="EMBL/GenBank/DDBJ databases">
        <authorList>
            <consortium name="Pathogen Informatics"/>
        </authorList>
    </citation>
    <scope>NUCLEOTIDE SEQUENCE [LARGE SCALE GENOMIC DNA]</scope>
    <source>
        <strain evidence="5 6">NCTC8284</strain>
    </source>
</reference>
<evidence type="ECO:0000256" key="1">
    <source>
        <dbReference type="ARBA" id="ARBA00022679"/>
    </source>
</evidence>
<dbReference type="Gene3D" id="3.30.565.10">
    <property type="entry name" value="Histidine kinase-like ATPase, C-terminal domain"/>
    <property type="match status" value="1"/>
</dbReference>
<dbReference type="KEGG" id="rpne:NCTC8284_03259"/>
<evidence type="ECO:0000259" key="4">
    <source>
        <dbReference type="PROSITE" id="PS50109"/>
    </source>
</evidence>
<dbReference type="GO" id="GO:0004673">
    <property type="term" value="F:protein histidine kinase activity"/>
    <property type="evidence" value="ECO:0007669"/>
    <property type="project" value="UniProtKB-EC"/>
</dbReference>
<dbReference type="PANTHER" id="PTHR24421:SF58">
    <property type="entry name" value="SIGNAL TRANSDUCTION HISTIDINE-PROTEIN KINASE_PHOSPHATASE UHPB"/>
    <property type="match status" value="1"/>
</dbReference>
<keyword evidence="2" id="KW-0418">Kinase</keyword>
<organism evidence="5 6">
    <name type="scientific">Rodentibacter pneumotropicus</name>
    <dbReference type="NCBI Taxonomy" id="758"/>
    <lineage>
        <taxon>Bacteria</taxon>
        <taxon>Pseudomonadati</taxon>
        <taxon>Pseudomonadota</taxon>
        <taxon>Gammaproteobacteria</taxon>
        <taxon>Pasteurellales</taxon>
        <taxon>Pasteurellaceae</taxon>
        <taxon>Rodentibacter</taxon>
    </lineage>
</organism>
<dbReference type="PROSITE" id="PS50109">
    <property type="entry name" value="HIS_KIN"/>
    <property type="match status" value="1"/>
</dbReference>
<dbReference type="InterPro" id="IPR050482">
    <property type="entry name" value="Sensor_HK_TwoCompSys"/>
</dbReference>
<dbReference type="GO" id="GO:0000160">
    <property type="term" value="P:phosphorelay signal transduction system"/>
    <property type="evidence" value="ECO:0007669"/>
    <property type="project" value="UniProtKB-KW"/>
</dbReference>
<proteinExistence type="predicted"/>
<sequence length="134" mass="15625">MFHFNRRFRIYFRTRSQNSRDFDRTFWENKDNVKLEHIQEITLYRLCQEGLNNIVKYSSATAVSLSIIIRQDIQLIIQDNGKGFNPAKVKQGFGLKGMKERVDILCGTFQLISREQTISPGQNGTTIKITLPRI</sequence>
<feature type="domain" description="Histidine kinase" evidence="4">
    <location>
        <begin position="43"/>
        <end position="134"/>
    </location>
</feature>
<evidence type="ECO:0000313" key="6">
    <source>
        <dbReference type="Proteomes" id="UP000278733"/>
    </source>
</evidence>
<dbReference type="InterPro" id="IPR005467">
    <property type="entry name" value="His_kinase_dom"/>
</dbReference>
<protein>
    <submittedName>
        <fullName evidence="5">Sensor protein UhpB</fullName>
        <ecNumber evidence="5">2.7.13.3</ecNumber>
    </submittedName>
</protein>
<dbReference type="InterPro" id="IPR036890">
    <property type="entry name" value="HATPase_C_sf"/>
</dbReference>
<evidence type="ECO:0000313" key="5">
    <source>
        <dbReference type="EMBL" id="VEH68042.1"/>
    </source>
</evidence>
<dbReference type="Proteomes" id="UP000278733">
    <property type="component" value="Chromosome"/>
</dbReference>
<gene>
    <name evidence="5" type="primary">uhpB_1</name>
    <name evidence="5" type="ORF">NCTC8284_03259</name>
</gene>
<evidence type="ECO:0000256" key="2">
    <source>
        <dbReference type="ARBA" id="ARBA00022777"/>
    </source>
</evidence>
<dbReference type="CDD" id="cd16917">
    <property type="entry name" value="HATPase_UhpB-NarQ-NarX-like"/>
    <property type="match status" value="1"/>
</dbReference>
<dbReference type="SUPFAM" id="SSF55874">
    <property type="entry name" value="ATPase domain of HSP90 chaperone/DNA topoisomerase II/histidine kinase"/>
    <property type="match status" value="1"/>
</dbReference>
<keyword evidence="3" id="KW-0902">Two-component regulatory system</keyword>
<dbReference type="PANTHER" id="PTHR24421">
    <property type="entry name" value="NITRATE/NITRITE SENSOR PROTEIN NARX-RELATED"/>
    <property type="match status" value="1"/>
</dbReference>
<name>A0A448MSB8_9PAST</name>
<dbReference type="InterPro" id="IPR003594">
    <property type="entry name" value="HATPase_dom"/>
</dbReference>
<dbReference type="EC" id="2.7.13.3" evidence="5"/>
<dbReference type="SMART" id="SM00387">
    <property type="entry name" value="HATPase_c"/>
    <property type="match status" value="1"/>
</dbReference>
<accession>A0A448MSB8</accession>
<evidence type="ECO:0000256" key="3">
    <source>
        <dbReference type="ARBA" id="ARBA00023012"/>
    </source>
</evidence>
<dbReference type="AlphaFoldDB" id="A0A448MSB8"/>
<keyword evidence="1 5" id="KW-0808">Transferase</keyword>